<keyword evidence="6" id="KW-1185">Reference proteome</keyword>
<dbReference type="OrthoDB" id="2924818at2759"/>
<evidence type="ECO:0000256" key="2">
    <source>
        <dbReference type="ARBA" id="ARBA00023239"/>
    </source>
</evidence>
<dbReference type="Pfam" id="PF13772">
    <property type="entry name" value="AIG2_2"/>
    <property type="match status" value="1"/>
</dbReference>
<evidence type="ECO:0000313" key="6">
    <source>
        <dbReference type="Proteomes" id="UP000094527"/>
    </source>
</evidence>
<evidence type="ECO:0000256" key="3">
    <source>
        <dbReference type="PIRSR" id="PIRSR617939-1"/>
    </source>
</evidence>
<dbReference type="EMBL" id="LJIJ01000653">
    <property type="protein sequence ID" value="ODM95558.1"/>
    <property type="molecule type" value="Genomic_DNA"/>
</dbReference>
<dbReference type="STRING" id="48709.A0A1D2MRN6"/>
<dbReference type="AlphaFoldDB" id="A0A1D2MRN6"/>
<dbReference type="InterPro" id="IPR036568">
    <property type="entry name" value="GGCT-like_sf"/>
</dbReference>
<evidence type="ECO:0000256" key="1">
    <source>
        <dbReference type="ARBA" id="ARBA00012346"/>
    </source>
</evidence>
<dbReference type="CDD" id="cd06661">
    <property type="entry name" value="GGCT_like"/>
    <property type="match status" value="1"/>
</dbReference>
<dbReference type="SUPFAM" id="SSF110857">
    <property type="entry name" value="Gamma-glutamyl cyclotransferase-like"/>
    <property type="match status" value="1"/>
</dbReference>
<dbReference type="PANTHER" id="PTHR12935:SF0">
    <property type="entry name" value="GAMMA-GLUTAMYLCYCLOTRANSFERASE"/>
    <property type="match status" value="1"/>
</dbReference>
<accession>A0A1D2MRN6</accession>
<dbReference type="PANTHER" id="PTHR12935">
    <property type="entry name" value="GAMMA-GLUTAMYLCYCLOTRANSFERASE"/>
    <property type="match status" value="1"/>
</dbReference>
<keyword evidence="2" id="KW-0456">Lyase</keyword>
<dbReference type="GO" id="GO:0003839">
    <property type="term" value="F:gamma-glutamylcyclotransferase activity"/>
    <property type="evidence" value="ECO:0007669"/>
    <property type="project" value="UniProtKB-EC"/>
</dbReference>
<dbReference type="EC" id="4.3.2.9" evidence="1"/>
<name>A0A1D2MRN6_ORCCI</name>
<dbReference type="GO" id="GO:0016740">
    <property type="term" value="F:transferase activity"/>
    <property type="evidence" value="ECO:0007669"/>
    <property type="project" value="UniProtKB-KW"/>
</dbReference>
<reference evidence="5 6" key="1">
    <citation type="journal article" date="2016" name="Genome Biol. Evol.">
        <title>Gene Family Evolution Reflects Adaptation to Soil Environmental Stressors in the Genome of the Collembolan Orchesella cincta.</title>
        <authorList>
            <person name="Faddeeva-Vakhrusheva A."/>
            <person name="Derks M.F."/>
            <person name="Anvar S.Y."/>
            <person name="Agamennone V."/>
            <person name="Suring W."/>
            <person name="Smit S."/>
            <person name="van Straalen N.M."/>
            <person name="Roelofs D."/>
        </authorList>
    </citation>
    <scope>NUCLEOTIDE SEQUENCE [LARGE SCALE GENOMIC DNA]</scope>
    <source>
        <tissue evidence="5">Mixed pool</tissue>
    </source>
</reference>
<sequence length="158" mass="18170">MQIFGPVFRKVLVKDFIRALKTSHFFESQFKFVSGRMMGTEVGKDTFLYFAYGSNLWTKRIHENNRTARMVAVGKLEGHRLDFGHWTQRWRGASANILPDEGSHVFGVLWELNQSDQPSLDKQEGVLDNIYQRKELTVETVSGLGKMSSCHGLFAIRR</sequence>
<organism evidence="5 6">
    <name type="scientific">Orchesella cincta</name>
    <name type="common">Springtail</name>
    <name type="synonym">Podura cincta</name>
    <dbReference type="NCBI Taxonomy" id="48709"/>
    <lineage>
        <taxon>Eukaryota</taxon>
        <taxon>Metazoa</taxon>
        <taxon>Ecdysozoa</taxon>
        <taxon>Arthropoda</taxon>
        <taxon>Hexapoda</taxon>
        <taxon>Collembola</taxon>
        <taxon>Entomobryomorpha</taxon>
        <taxon>Entomobryoidea</taxon>
        <taxon>Orchesellidae</taxon>
        <taxon>Orchesellinae</taxon>
        <taxon>Orchesella</taxon>
    </lineage>
</organism>
<gene>
    <name evidence="5" type="ORF">Ocin01_11124</name>
</gene>
<keyword evidence="5" id="KW-0808">Transferase</keyword>
<comment type="caution">
    <text evidence="5">The sequence shown here is derived from an EMBL/GenBank/DDBJ whole genome shotgun (WGS) entry which is preliminary data.</text>
</comment>
<feature type="binding site" evidence="4">
    <location>
        <begin position="49"/>
        <end position="54"/>
    </location>
    <ligand>
        <name>substrate</name>
    </ligand>
</feature>
<feature type="active site" description="Proton acceptor" evidence="3">
    <location>
        <position position="124"/>
    </location>
</feature>
<evidence type="ECO:0000256" key="4">
    <source>
        <dbReference type="PIRSR" id="PIRSR617939-2"/>
    </source>
</evidence>
<dbReference type="InterPro" id="IPR013024">
    <property type="entry name" value="GGCT-like"/>
</dbReference>
<dbReference type="InterPro" id="IPR017939">
    <property type="entry name" value="G-Glutamylcylcotransferase"/>
</dbReference>
<evidence type="ECO:0000313" key="5">
    <source>
        <dbReference type="EMBL" id="ODM95558.1"/>
    </source>
</evidence>
<protein>
    <recommendedName>
        <fullName evidence="1">gamma-glutamylcyclotransferase</fullName>
        <ecNumber evidence="1">4.3.2.9</ecNumber>
    </recommendedName>
</protein>
<dbReference type="Proteomes" id="UP000094527">
    <property type="component" value="Unassembled WGS sequence"/>
</dbReference>
<dbReference type="Gene3D" id="3.10.490.10">
    <property type="entry name" value="Gamma-glutamyl cyclotransferase-like"/>
    <property type="match status" value="1"/>
</dbReference>
<proteinExistence type="predicted"/>